<protein>
    <submittedName>
        <fullName evidence="1">Uncharacterized protein</fullName>
    </submittedName>
</protein>
<comment type="caution">
    <text evidence="1">The sequence shown here is derived from an EMBL/GenBank/DDBJ whole genome shotgun (WGS) entry which is preliminary data.</text>
</comment>
<dbReference type="EMBL" id="JAVHJS010000014">
    <property type="protein sequence ID" value="KAK2836817.1"/>
    <property type="molecule type" value="Genomic_DNA"/>
</dbReference>
<dbReference type="Proteomes" id="UP001187315">
    <property type="component" value="Unassembled WGS sequence"/>
</dbReference>
<sequence length="153" mass="17934">MDGWMDGIHLLPLIRTTSGHGLQGNRNLSEEEKEEVTRLAVSWDLPGFSEQHRKWLFNRLLQHAVLDRTKCQVKQRRRGIKETKVWSLITAREDGVSAFHYYTPSSMAASRRAITPRLVSHSQLDKPFIYLFTKIKDNYLRVQFIYLFIFLLG</sequence>
<evidence type="ECO:0000313" key="2">
    <source>
        <dbReference type="Proteomes" id="UP001187315"/>
    </source>
</evidence>
<accession>A0AA88SGI3</accession>
<reference evidence="1" key="1">
    <citation type="submission" date="2023-08" db="EMBL/GenBank/DDBJ databases">
        <title>Pelteobagrus vachellii genome.</title>
        <authorList>
            <person name="Liu H."/>
        </authorList>
    </citation>
    <scope>NUCLEOTIDE SEQUENCE</scope>
    <source>
        <strain evidence="1">PRFRI_2022a</strain>
        <tissue evidence="1">Muscle</tissue>
    </source>
</reference>
<proteinExistence type="predicted"/>
<organism evidence="1 2">
    <name type="scientific">Tachysurus vachellii</name>
    <name type="common">Darkbarbel catfish</name>
    <name type="synonym">Pelteobagrus vachellii</name>
    <dbReference type="NCBI Taxonomy" id="175792"/>
    <lineage>
        <taxon>Eukaryota</taxon>
        <taxon>Metazoa</taxon>
        <taxon>Chordata</taxon>
        <taxon>Craniata</taxon>
        <taxon>Vertebrata</taxon>
        <taxon>Euteleostomi</taxon>
        <taxon>Actinopterygii</taxon>
        <taxon>Neopterygii</taxon>
        <taxon>Teleostei</taxon>
        <taxon>Ostariophysi</taxon>
        <taxon>Siluriformes</taxon>
        <taxon>Bagridae</taxon>
        <taxon>Tachysurus</taxon>
    </lineage>
</organism>
<name>A0AA88SGI3_TACVA</name>
<dbReference type="AlphaFoldDB" id="A0AA88SGI3"/>
<keyword evidence="2" id="KW-1185">Reference proteome</keyword>
<evidence type="ECO:0000313" key="1">
    <source>
        <dbReference type="EMBL" id="KAK2836817.1"/>
    </source>
</evidence>
<gene>
    <name evidence="1" type="ORF">Q7C36_014686</name>
</gene>